<dbReference type="Gene3D" id="3.30.900.10">
    <property type="entry name" value="HORMA domain"/>
    <property type="match status" value="1"/>
</dbReference>
<dbReference type="InterPro" id="IPR045091">
    <property type="entry name" value="Mad2-like"/>
</dbReference>
<evidence type="ECO:0000256" key="3">
    <source>
        <dbReference type="ARBA" id="ARBA00022618"/>
    </source>
</evidence>
<keyword evidence="9" id="KW-1185">Reference proteome</keyword>
<sequence length="213" mass="23972">MNGVRSEQTPIALRGSTDTVIEFLQFAINSILYQRGLYPPDMFRRVPKYGTSVLVTQDAQLEAYLDRLLQQHLRIWILRGSVHRIVLVVAAAAEPERVLERWHFDLHLVPAVSGESIASRSEPEIMKEIQAIIRQITASVTFLPLLDEPCSFDLLVYADPALDADVDEWEESGPKLITAERCEQVKLRSFATSIHRVETGVAYACKELAKASP</sequence>
<keyword evidence="5" id="KW-0539">Nucleus</keyword>
<evidence type="ECO:0000256" key="6">
    <source>
        <dbReference type="ARBA" id="ARBA00023306"/>
    </source>
</evidence>
<dbReference type="GO" id="GO:0005654">
    <property type="term" value="C:nucleoplasm"/>
    <property type="evidence" value="ECO:0007669"/>
    <property type="project" value="TreeGrafter"/>
</dbReference>
<name>A0A7J7IJM9_9RHOD</name>
<keyword evidence="6" id="KW-0131">Cell cycle</keyword>
<comment type="subcellular location">
    <subcellularLocation>
        <location evidence="1">Nucleus</location>
    </subcellularLocation>
</comment>
<dbReference type="AlphaFoldDB" id="A0A7J7IJM9"/>
<dbReference type="Pfam" id="PF02301">
    <property type="entry name" value="HORMA"/>
    <property type="match status" value="1"/>
</dbReference>
<comment type="caution">
    <text evidence="8">The sequence shown here is derived from an EMBL/GenBank/DDBJ whole genome shotgun (WGS) entry which is preliminary data.</text>
</comment>
<evidence type="ECO:0000256" key="1">
    <source>
        <dbReference type="ARBA" id="ARBA00004123"/>
    </source>
</evidence>
<evidence type="ECO:0000313" key="9">
    <source>
        <dbReference type="Proteomes" id="UP000530660"/>
    </source>
</evidence>
<comment type="similarity">
    <text evidence="2">Belongs to the MAD2 family.</text>
</comment>
<dbReference type="InterPro" id="IPR036570">
    <property type="entry name" value="HORMA_dom_sf"/>
</dbReference>
<reference evidence="8 9" key="1">
    <citation type="journal article" date="2020" name="J. Phycol.">
        <title>Comparative genome analysis reveals Cyanidiococcus gen. nov., a new extremophilic red algal genus sister to Cyanidioschyzon (Cyanidioschyzonaceae, Rhodophyta).</title>
        <authorList>
            <person name="Liu S.-L."/>
            <person name="Chiang Y.-R."/>
            <person name="Yoon H.S."/>
            <person name="Fu H.-Y."/>
        </authorList>
    </citation>
    <scope>NUCLEOTIDE SEQUENCE [LARGE SCALE GENOMIC DNA]</scope>
    <source>
        <strain evidence="8 9">THAL066</strain>
    </source>
</reference>
<dbReference type="PANTHER" id="PTHR11842:SF11">
    <property type="entry name" value="MITOTIC SPINDLE ASSEMBLY CHECKPOINT PROTEIN MAD2A"/>
    <property type="match status" value="1"/>
</dbReference>
<feature type="domain" description="HORMA" evidence="7">
    <location>
        <begin position="14"/>
        <end position="201"/>
    </location>
</feature>
<keyword evidence="3" id="KW-0132">Cell division</keyword>
<protein>
    <submittedName>
        <fullName evidence="8">MAD2 mitotic arrest deficient-like 1</fullName>
    </submittedName>
</protein>
<evidence type="ECO:0000256" key="5">
    <source>
        <dbReference type="ARBA" id="ARBA00023242"/>
    </source>
</evidence>
<organism evidence="8 9">
    <name type="scientific">Cyanidiococcus yangmingshanensis</name>
    <dbReference type="NCBI Taxonomy" id="2690220"/>
    <lineage>
        <taxon>Eukaryota</taxon>
        <taxon>Rhodophyta</taxon>
        <taxon>Bangiophyceae</taxon>
        <taxon>Cyanidiales</taxon>
        <taxon>Cyanidiaceae</taxon>
        <taxon>Cyanidiococcus</taxon>
    </lineage>
</organism>
<dbReference type="GO" id="GO:0007094">
    <property type="term" value="P:mitotic spindle assembly checkpoint signaling"/>
    <property type="evidence" value="ECO:0007669"/>
    <property type="project" value="TreeGrafter"/>
</dbReference>
<dbReference type="SUPFAM" id="SSF56019">
    <property type="entry name" value="The spindle assembly checkpoint protein mad2"/>
    <property type="match status" value="1"/>
</dbReference>
<dbReference type="GO" id="GO:0000776">
    <property type="term" value="C:kinetochore"/>
    <property type="evidence" value="ECO:0007669"/>
    <property type="project" value="TreeGrafter"/>
</dbReference>
<dbReference type="OrthoDB" id="1806at2759"/>
<proteinExistence type="inferred from homology"/>
<dbReference type="EMBL" id="VWRR01000007">
    <property type="protein sequence ID" value="KAF6003306.1"/>
    <property type="molecule type" value="Genomic_DNA"/>
</dbReference>
<dbReference type="Proteomes" id="UP000530660">
    <property type="component" value="Unassembled WGS sequence"/>
</dbReference>
<dbReference type="PANTHER" id="PTHR11842">
    <property type="entry name" value="MITOTIC SPINDLE ASSEMBLY CHECKPOINT PROTEIN MAD2"/>
    <property type="match status" value="1"/>
</dbReference>
<evidence type="ECO:0000259" key="7">
    <source>
        <dbReference type="PROSITE" id="PS50815"/>
    </source>
</evidence>
<dbReference type="GO" id="GO:0051301">
    <property type="term" value="P:cell division"/>
    <property type="evidence" value="ECO:0007669"/>
    <property type="project" value="UniProtKB-KW"/>
</dbReference>
<evidence type="ECO:0000256" key="2">
    <source>
        <dbReference type="ARBA" id="ARBA00010348"/>
    </source>
</evidence>
<dbReference type="PROSITE" id="PS50815">
    <property type="entry name" value="HORMA"/>
    <property type="match status" value="1"/>
</dbReference>
<dbReference type="GO" id="GO:0005737">
    <property type="term" value="C:cytoplasm"/>
    <property type="evidence" value="ECO:0007669"/>
    <property type="project" value="TreeGrafter"/>
</dbReference>
<evidence type="ECO:0000313" key="8">
    <source>
        <dbReference type="EMBL" id="KAF6003306.1"/>
    </source>
</evidence>
<keyword evidence="4" id="KW-0498">Mitosis</keyword>
<gene>
    <name evidence="8" type="primary">MAD2L1</name>
    <name evidence="8" type="ORF">F1559_003112</name>
</gene>
<dbReference type="InterPro" id="IPR003511">
    <property type="entry name" value="HORMA_dom"/>
</dbReference>
<accession>A0A7J7IJM9</accession>
<evidence type="ECO:0000256" key="4">
    <source>
        <dbReference type="ARBA" id="ARBA00022776"/>
    </source>
</evidence>